<dbReference type="InterPro" id="IPR050153">
    <property type="entry name" value="Metal_Ion_Import_ABC"/>
</dbReference>
<proteinExistence type="inferred from homology"/>
<dbReference type="PROSITE" id="PS50893">
    <property type="entry name" value="ABC_TRANSPORTER_2"/>
    <property type="match status" value="1"/>
</dbReference>
<protein>
    <submittedName>
        <fullName evidence="13">Uncharacterized ABC transporter ATP-binding protein HI_1470</fullName>
    </submittedName>
</protein>
<keyword evidence="8 13" id="KW-0067">ATP-binding</keyword>
<keyword evidence="4" id="KW-0813">Transport</keyword>
<comment type="similarity">
    <text evidence="2">Belongs to the ABC transporter superfamily.</text>
</comment>
<dbReference type="Proteomes" id="UP000345637">
    <property type="component" value="Unassembled WGS sequence"/>
</dbReference>
<accession>A0A485AL16</accession>
<dbReference type="Pfam" id="PF01032">
    <property type="entry name" value="FecCD"/>
    <property type="match status" value="1"/>
</dbReference>
<dbReference type="GO" id="GO:0022857">
    <property type="term" value="F:transmembrane transporter activity"/>
    <property type="evidence" value="ECO:0007669"/>
    <property type="project" value="InterPro"/>
</dbReference>
<dbReference type="Gene3D" id="1.10.3470.10">
    <property type="entry name" value="ABC transporter involved in vitamin B12 uptake, BtuC"/>
    <property type="match status" value="1"/>
</dbReference>
<dbReference type="InterPro" id="IPR000522">
    <property type="entry name" value="ABC_transptr_permease_BtuC"/>
</dbReference>
<dbReference type="SUPFAM" id="SSF81345">
    <property type="entry name" value="ABC transporter involved in vitamin B12 uptake, BtuC"/>
    <property type="match status" value="1"/>
</dbReference>
<dbReference type="InterPro" id="IPR003439">
    <property type="entry name" value="ABC_transporter-like_ATP-bd"/>
</dbReference>
<keyword evidence="7" id="KW-0547">Nucleotide-binding</keyword>
<dbReference type="AlphaFoldDB" id="A0A485AL16"/>
<evidence type="ECO:0000313" key="13">
    <source>
        <dbReference type="EMBL" id="VFS59718.1"/>
    </source>
</evidence>
<sequence>MMTSTFGFGLLALMLVYLIAALQGRENTLVLILSGIILSGFFAALVSLMQYLADTEETLPNIVFWLLGSFATASWHKVALMALPILVSATILIALRWRINLLALEEKDARGLGVSVTALRRGVLLCCAVLVAAQVAVSGSIAWVGAGDPASGTAAGRRRPSPSAAHRLLARRRIHDRGRRSGPLADPGRDPCRDHYRVARRPAVYLAADPLTSSGDGLMNMSLRLAELRYGHRQPLFRPLNLQCLPGEIWAVLGANGRGKSTLLDTLTGVLPPLGGSFHSEGGIAIVPQSFRPAFNWLVREVVLLGRARQVSLFAQPAVEDERRVEEALRQLGIPDLADRAFRSLSGGQQQLVLIARALVGASQNILLDEPCSALDLSNQQVVLQLISDLAHRQSRTVLFTTHDPTHALQVASHTLLLLPDGEWLAGRSGEVLSEPHLQRTYGLAVRKIEYPGSDSPLLAPQFTIRR</sequence>
<evidence type="ECO:0000256" key="7">
    <source>
        <dbReference type="ARBA" id="ARBA00022741"/>
    </source>
</evidence>
<dbReference type="GO" id="GO:0005524">
    <property type="term" value="F:ATP binding"/>
    <property type="evidence" value="ECO:0007669"/>
    <property type="project" value="UniProtKB-KW"/>
</dbReference>
<reference evidence="13 14" key="1">
    <citation type="submission" date="2019-03" db="EMBL/GenBank/DDBJ databases">
        <authorList>
            <consortium name="Pathogen Informatics"/>
        </authorList>
    </citation>
    <scope>NUCLEOTIDE SEQUENCE [LARGE SCALE GENOMIC DNA]</scope>
    <source>
        <strain evidence="13 14">NCTC12998</strain>
    </source>
</reference>
<evidence type="ECO:0000313" key="14">
    <source>
        <dbReference type="Proteomes" id="UP000345637"/>
    </source>
</evidence>
<evidence type="ECO:0000256" key="10">
    <source>
        <dbReference type="ARBA" id="ARBA00023136"/>
    </source>
</evidence>
<dbReference type="InterPro" id="IPR017871">
    <property type="entry name" value="ABC_transporter-like_CS"/>
</dbReference>
<keyword evidence="5" id="KW-1003">Cell membrane</keyword>
<feature type="transmembrane region" description="Helical" evidence="11">
    <location>
        <begin position="118"/>
        <end position="144"/>
    </location>
</feature>
<dbReference type="Pfam" id="PF00005">
    <property type="entry name" value="ABC_tran"/>
    <property type="match status" value="1"/>
</dbReference>
<dbReference type="SUPFAM" id="SSF52540">
    <property type="entry name" value="P-loop containing nucleoside triphosphate hydrolases"/>
    <property type="match status" value="1"/>
</dbReference>
<evidence type="ECO:0000256" key="1">
    <source>
        <dbReference type="ARBA" id="ARBA00004651"/>
    </source>
</evidence>
<evidence type="ECO:0000256" key="6">
    <source>
        <dbReference type="ARBA" id="ARBA00022692"/>
    </source>
</evidence>
<dbReference type="SMART" id="SM00382">
    <property type="entry name" value="AAA"/>
    <property type="match status" value="1"/>
</dbReference>
<dbReference type="PANTHER" id="PTHR42734:SF6">
    <property type="entry name" value="MOLYBDATE IMPORT ATP-BINDING PROTEIN MOLC"/>
    <property type="match status" value="1"/>
</dbReference>
<gene>
    <name evidence="13" type="ORF">NCTC12998_01133</name>
</gene>
<evidence type="ECO:0000256" key="11">
    <source>
        <dbReference type="SAM" id="Phobius"/>
    </source>
</evidence>
<keyword evidence="6 11" id="KW-0812">Transmembrane</keyword>
<evidence type="ECO:0000256" key="8">
    <source>
        <dbReference type="ARBA" id="ARBA00022840"/>
    </source>
</evidence>
<organism evidence="13 14">
    <name type="scientific">Raoultella planticola</name>
    <name type="common">Klebsiella planticola</name>
    <dbReference type="NCBI Taxonomy" id="575"/>
    <lineage>
        <taxon>Bacteria</taxon>
        <taxon>Pseudomonadati</taxon>
        <taxon>Pseudomonadota</taxon>
        <taxon>Gammaproteobacteria</taxon>
        <taxon>Enterobacterales</taxon>
        <taxon>Enterobacteriaceae</taxon>
        <taxon>Klebsiella/Raoultella group</taxon>
        <taxon>Raoultella</taxon>
    </lineage>
</organism>
<dbReference type="Gene3D" id="3.40.50.300">
    <property type="entry name" value="P-loop containing nucleotide triphosphate hydrolases"/>
    <property type="match status" value="1"/>
</dbReference>
<evidence type="ECO:0000256" key="9">
    <source>
        <dbReference type="ARBA" id="ARBA00022989"/>
    </source>
</evidence>
<dbReference type="GO" id="GO:0005886">
    <property type="term" value="C:plasma membrane"/>
    <property type="evidence" value="ECO:0007669"/>
    <property type="project" value="UniProtKB-SubCell"/>
</dbReference>
<comment type="subcellular location">
    <subcellularLocation>
        <location evidence="1">Cell membrane</location>
        <topology evidence="1">Multi-pass membrane protein</topology>
    </subcellularLocation>
</comment>
<dbReference type="PANTHER" id="PTHR42734">
    <property type="entry name" value="METAL TRANSPORT SYSTEM ATP-BINDING PROTEIN TM_0124-RELATED"/>
    <property type="match status" value="1"/>
</dbReference>
<feature type="transmembrane region" description="Helical" evidence="11">
    <location>
        <begin position="29"/>
        <end position="53"/>
    </location>
</feature>
<evidence type="ECO:0000259" key="12">
    <source>
        <dbReference type="PROSITE" id="PS50893"/>
    </source>
</evidence>
<dbReference type="GO" id="GO:0016887">
    <property type="term" value="F:ATP hydrolysis activity"/>
    <property type="evidence" value="ECO:0007669"/>
    <property type="project" value="InterPro"/>
</dbReference>
<evidence type="ECO:0000256" key="3">
    <source>
        <dbReference type="ARBA" id="ARBA00007935"/>
    </source>
</evidence>
<evidence type="ECO:0000256" key="4">
    <source>
        <dbReference type="ARBA" id="ARBA00022448"/>
    </source>
</evidence>
<dbReference type="PROSITE" id="PS00211">
    <property type="entry name" value="ABC_TRANSPORTER_1"/>
    <property type="match status" value="1"/>
</dbReference>
<keyword evidence="10 11" id="KW-0472">Membrane</keyword>
<feature type="transmembrane region" description="Helical" evidence="11">
    <location>
        <begin position="73"/>
        <end position="97"/>
    </location>
</feature>
<dbReference type="InterPro" id="IPR003593">
    <property type="entry name" value="AAA+_ATPase"/>
</dbReference>
<feature type="domain" description="ABC transporter" evidence="12">
    <location>
        <begin position="218"/>
        <end position="445"/>
    </location>
</feature>
<comment type="similarity">
    <text evidence="3">Belongs to the binding-protein-dependent transport system permease family. FecCD subfamily.</text>
</comment>
<dbReference type="InterPro" id="IPR027417">
    <property type="entry name" value="P-loop_NTPase"/>
</dbReference>
<feature type="transmembrane region" description="Helical" evidence="11">
    <location>
        <begin position="6"/>
        <end position="22"/>
    </location>
</feature>
<dbReference type="EMBL" id="CAADJE010000014">
    <property type="protein sequence ID" value="VFS59718.1"/>
    <property type="molecule type" value="Genomic_DNA"/>
</dbReference>
<keyword evidence="9 11" id="KW-1133">Transmembrane helix</keyword>
<evidence type="ECO:0000256" key="2">
    <source>
        <dbReference type="ARBA" id="ARBA00005417"/>
    </source>
</evidence>
<dbReference type="InterPro" id="IPR037294">
    <property type="entry name" value="ABC_BtuC-like"/>
</dbReference>
<name>A0A485AL16_RAOPL</name>
<evidence type="ECO:0000256" key="5">
    <source>
        <dbReference type="ARBA" id="ARBA00022475"/>
    </source>
</evidence>